<evidence type="ECO:0000313" key="2">
    <source>
        <dbReference type="EMBL" id="QJA93660.1"/>
    </source>
</evidence>
<name>A0A6M3LFT7_9ZZZZ</name>
<sequence length="52" mass="6173">MNKQNQGSKKKGRKKAFLEREKRREEEKLKWKNISEAKTIEEAAKIMGVKLK</sequence>
<feature type="compositionally biased region" description="Basic and acidic residues" evidence="1">
    <location>
        <begin position="16"/>
        <end position="28"/>
    </location>
</feature>
<gene>
    <name evidence="2" type="ORF">MM415B04154_0001</name>
</gene>
<reference evidence="2" key="1">
    <citation type="submission" date="2020-03" db="EMBL/GenBank/DDBJ databases">
        <title>The deep terrestrial virosphere.</title>
        <authorList>
            <person name="Holmfeldt K."/>
            <person name="Nilsson E."/>
            <person name="Simone D."/>
            <person name="Lopez-Fernandez M."/>
            <person name="Wu X."/>
            <person name="de Brujin I."/>
            <person name="Lundin D."/>
            <person name="Andersson A."/>
            <person name="Bertilsson S."/>
            <person name="Dopson M."/>
        </authorList>
    </citation>
    <scope>NUCLEOTIDE SEQUENCE</scope>
    <source>
        <strain evidence="2">MM415B04154</strain>
    </source>
</reference>
<dbReference type="AlphaFoldDB" id="A0A6M3LFT7"/>
<protein>
    <submittedName>
        <fullName evidence="2">Uncharacterized protein</fullName>
    </submittedName>
</protein>
<feature type="region of interest" description="Disordered" evidence="1">
    <location>
        <begin position="1"/>
        <end position="28"/>
    </location>
</feature>
<evidence type="ECO:0000256" key="1">
    <source>
        <dbReference type="SAM" id="MobiDB-lite"/>
    </source>
</evidence>
<proteinExistence type="predicted"/>
<dbReference type="EMBL" id="MT143167">
    <property type="protein sequence ID" value="QJA93660.1"/>
    <property type="molecule type" value="Genomic_DNA"/>
</dbReference>
<organism evidence="2">
    <name type="scientific">viral metagenome</name>
    <dbReference type="NCBI Taxonomy" id="1070528"/>
    <lineage>
        <taxon>unclassified sequences</taxon>
        <taxon>metagenomes</taxon>
        <taxon>organismal metagenomes</taxon>
    </lineage>
</organism>
<accession>A0A6M3LFT7</accession>